<evidence type="ECO:0000313" key="3">
    <source>
        <dbReference type="Proteomes" id="UP000800038"/>
    </source>
</evidence>
<organism evidence="2 3">
    <name type="scientific">Clathrospora elynae</name>
    <dbReference type="NCBI Taxonomy" id="706981"/>
    <lineage>
        <taxon>Eukaryota</taxon>
        <taxon>Fungi</taxon>
        <taxon>Dikarya</taxon>
        <taxon>Ascomycota</taxon>
        <taxon>Pezizomycotina</taxon>
        <taxon>Dothideomycetes</taxon>
        <taxon>Pleosporomycetidae</taxon>
        <taxon>Pleosporales</taxon>
        <taxon>Diademaceae</taxon>
        <taxon>Clathrospora</taxon>
    </lineage>
</organism>
<feature type="compositionally biased region" description="Polar residues" evidence="1">
    <location>
        <begin position="23"/>
        <end position="52"/>
    </location>
</feature>
<dbReference type="Proteomes" id="UP000800038">
    <property type="component" value="Unassembled WGS sequence"/>
</dbReference>
<evidence type="ECO:0000313" key="2">
    <source>
        <dbReference type="EMBL" id="KAF1936724.1"/>
    </source>
</evidence>
<gene>
    <name evidence="2" type="ORF">EJ02DRAFT_438351</name>
</gene>
<feature type="region of interest" description="Disordered" evidence="1">
    <location>
        <begin position="1"/>
        <end position="59"/>
    </location>
</feature>
<protein>
    <submittedName>
        <fullName evidence="2">Uncharacterized protein</fullName>
    </submittedName>
</protein>
<accession>A0A6A5SB13</accession>
<dbReference type="EMBL" id="ML976173">
    <property type="protein sequence ID" value="KAF1936724.1"/>
    <property type="molecule type" value="Genomic_DNA"/>
</dbReference>
<dbReference type="AlphaFoldDB" id="A0A6A5SB13"/>
<name>A0A6A5SB13_9PLEO</name>
<feature type="compositionally biased region" description="Polar residues" evidence="1">
    <location>
        <begin position="1"/>
        <end position="15"/>
    </location>
</feature>
<keyword evidence="3" id="KW-1185">Reference proteome</keyword>
<proteinExistence type="predicted"/>
<sequence length="105" mass="11450">MSKPSNTIEKPSNTIEKPPNTIEKPSSTMAKPTDTTLSPSNSMDNPTISPNPLTRPWHSVSSIFKPLPTAAAPQRSLSLQKRLALYILPQPSAQLVMDCTSYDTN</sequence>
<reference evidence="2" key="1">
    <citation type="journal article" date="2020" name="Stud. Mycol.">
        <title>101 Dothideomycetes genomes: a test case for predicting lifestyles and emergence of pathogens.</title>
        <authorList>
            <person name="Haridas S."/>
            <person name="Albert R."/>
            <person name="Binder M."/>
            <person name="Bloem J."/>
            <person name="Labutti K."/>
            <person name="Salamov A."/>
            <person name="Andreopoulos B."/>
            <person name="Baker S."/>
            <person name="Barry K."/>
            <person name="Bills G."/>
            <person name="Bluhm B."/>
            <person name="Cannon C."/>
            <person name="Castanera R."/>
            <person name="Culley D."/>
            <person name="Daum C."/>
            <person name="Ezra D."/>
            <person name="Gonzalez J."/>
            <person name="Henrissat B."/>
            <person name="Kuo A."/>
            <person name="Liang C."/>
            <person name="Lipzen A."/>
            <person name="Lutzoni F."/>
            <person name="Magnuson J."/>
            <person name="Mondo S."/>
            <person name="Nolan M."/>
            <person name="Ohm R."/>
            <person name="Pangilinan J."/>
            <person name="Park H.-J."/>
            <person name="Ramirez L."/>
            <person name="Alfaro M."/>
            <person name="Sun H."/>
            <person name="Tritt A."/>
            <person name="Yoshinaga Y."/>
            <person name="Zwiers L.-H."/>
            <person name="Turgeon B."/>
            <person name="Goodwin S."/>
            <person name="Spatafora J."/>
            <person name="Crous P."/>
            <person name="Grigoriev I."/>
        </authorList>
    </citation>
    <scope>NUCLEOTIDE SEQUENCE</scope>
    <source>
        <strain evidence="2">CBS 161.51</strain>
    </source>
</reference>
<evidence type="ECO:0000256" key="1">
    <source>
        <dbReference type="SAM" id="MobiDB-lite"/>
    </source>
</evidence>